<dbReference type="NCBIfam" id="TIGR02595">
    <property type="entry name" value="PEP_CTERM"/>
    <property type="match status" value="1"/>
</dbReference>
<dbReference type="RefSeq" id="WP_146446861.1">
    <property type="nucleotide sequence ID" value="NZ_SJPH01000003.1"/>
</dbReference>
<name>A0A5C5W8D0_9BACT</name>
<feature type="domain" description="Ice-binding protein C-terminal" evidence="2">
    <location>
        <begin position="163"/>
        <end position="184"/>
    </location>
</feature>
<evidence type="ECO:0000313" key="3">
    <source>
        <dbReference type="EMBL" id="TWT46854.1"/>
    </source>
</evidence>
<evidence type="ECO:0000256" key="1">
    <source>
        <dbReference type="SAM" id="SignalP"/>
    </source>
</evidence>
<gene>
    <name evidence="3" type="ORF">Pla111_19560</name>
</gene>
<evidence type="ECO:0000313" key="4">
    <source>
        <dbReference type="Proteomes" id="UP000318995"/>
    </source>
</evidence>
<reference evidence="3 4" key="1">
    <citation type="submission" date="2019-02" db="EMBL/GenBank/DDBJ databases">
        <title>Deep-cultivation of Planctomycetes and their phenomic and genomic characterization uncovers novel biology.</title>
        <authorList>
            <person name="Wiegand S."/>
            <person name="Jogler M."/>
            <person name="Boedeker C."/>
            <person name="Pinto D."/>
            <person name="Vollmers J."/>
            <person name="Rivas-Marin E."/>
            <person name="Kohn T."/>
            <person name="Peeters S.H."/>
            <person name="Heuer A."/>
            <person name="Rast P."/>
            <person name="Oberbeckmann S."/>
            <person name="Bunk B."/>
            <person name="Jeske O."/>
            <person name="Meyerdierks A."/>
            <person name="Storesund J.E."/>
            <person name="Kallscheuer N."/>
            <person name="Luecker S."/>
            <person name="Lage O.M."/>
            <person name="Pohl T."/>
            <person name="Merkel B.J."/>
            <person name="Hornburger P."/>
            <person name="Mueller R.-W."/>
            <person name="Bruemmer F."/>
            <person name="Labrenz M."/>
            <person name="Spormann A.M."/>
            <person name="Op Den Camp H."/>
            <person name="Overmann J."/>
            <person name="Amann R."/>
            <person name="Jetten M.S.M."/>
            <person name="Mascher T."/>
            <person name="Medema M.H."/>
            <person name="Devos D.P."/>
            <person name="Kaster A.-K."/>
            <person name="Ovreas L."/>
            <person name="Rohde M."/>
            <person name="Galperin M.Y."/>
            <person name="Jogler C."/>
        </authorList>
    </citation>
    <scope>NUCLEOTIDE SEQUENCE [LARGE SCALE GENOMIC DNA]</scope>
    <source>
        <strain evidence="3 4">Pla111</strain>
    </source>
</reference>
<dbReference type="OrthoDB" id="269788at2"/>
<dbReference type="EMBL" id="SJPH01000003">
    <property type="protein sequence ID" value="TWT46854.1"/>
    <property type="molecule type" value="Genomic_DNA"/>
</dbReference>
<sequence length="187" mass="19667" precursor="true">MLENARRILKCVVPMLAMLLASALPAVDARAGLVLTIDPVAKTYQLTGTSAFTPFFGDESDFAQWSNAGGESYGALTSFDATSATATPSALALTRLRLFDNATDLILDWGTGSVGPQQVVGNGQSLSYASASTIQQAYFESIIGQSLTPYPGLSADPIPVVNVPEPTSLVLLGLAGAALSQTRRWRR</sequence>
<feature type="chain" id="PRO_5022910644" description="Ice-binding protein C-terminal domain-containing protein" evidence="1">
    <location>
        <begin position="27"/>
        <end position="187"/>
    </location>
</feature>
<proteinExistence type="predicted"/>
<dbReference type="Pfam" id="PF07589">
    <property type="entry name" value="PEP-CTERM"/>
    <property type="match status" value="1"/>
</dbReference>
<keyword evidence="4" id="KW-1185">Reference proteome</keyword>
<evidence type="ECO:0000259" key="2">
    <source>
        <dbReference type="Pfam" id="PF07589"/>
    </source>
</evidence>
<dbReference type="InterPro" id="IPR013424">
    <property type="entry name" value="Ice-binding_C"/>
</dbReference>
<feature type="signal peptide" evidence="1">
    <location>
        <begin position="1"/>
        <end position="26"/>
    </location>
</feature>
<accession>A0A5C5W8D0</accession>
<comment type="caution">
    <text evidence="3">The sequence shown here is derived from an EMBL/GenBank/DDBJ whole genome shotgun (WGS) entry which is preliminary data.</text>
</comment>
<organism evidence="3 4">
    <name type="scientific">Botrimarina hoheduenensis</name>
    <dbReference type="NCBI Taxonomy" id="2528000"/>
    <lineage>
        <taxon>Bacteria</taxon>
        <taxon>Pseudomonadati</taxon>
        <taxon>Planctomycetota</taxon>
        <taxon>Planctomycetia</taxon>
        <taxon>Pirellulales</taxon>
        <taxon>Lacipirellulaceae</taxon>
        <taxon>Botrimarina</taxon>
    </lineage>
</organism>
<protein>
    <recommendedName>
        <fullName evidence="2">Ice-binding protein C-terminal domain-containing protein</fullName>
    </recommendedName>
</protein>
<dbReference type="Proteomes" id="UP000318995">
    <property type="component" value="Unassembled WGS sequence"/>
</dbReference>
<keyword evidence="1" id="KW-0732">Signal</keyword>
<dbReference type="AlphaFoldDB" id="A0A5C5W8D0"/>